<dbReference type="Pfam" id="PF01764">
    <property type="entry name" value="Lipase_3"/>
    <property type="match status" value="2"/>
</dbReference>
<proteinExistence type="predicted"/>
<feature type="compositionally biased region" description="Low complexity" evidence="1">
    <location>
        <begin position="662"/>
        <end position="673"/>
    </location>
</feature>
<dbReference type="OrthoDB" id="426718at2759"/>
<reference evidence="4 5" key="1">
    <citation type="submission" date="2016-05" db="EMBL/GenBank/DDBJ databases">
        <title>Genome sequencing reveals origins of a unique bacterial endosymbiosis in the earliest lineages of terrestrial Fungi.</title>
        <authorList>
            <consortium name="DOE Joint Genome Institute"/>
            <person name="Uehling J."/>
            <person name="Gryganskyi A."/>
            <person name="Hameed K."/>
            <person name="Tschaplinski T."/>
            <person name="Misztal P."/>
            <person name="Wu S."/>
            <person name="Desiro A."/>
            <person name="Vande Pol N."/>
            <person name="Du Z.-Y."/>
            <person name="Zienkiewicz A."/>
            <person name="Zienkiewicz K."/>
            <person name="Morin E."/>
            <person name="Tisserant E."/>
            <person name="Splivallo R."/>
            <person name="Hainaut M."/>
            <person name="Henrissat B."/>
            <person name="Ohm R."/>
            <person name="Kuo A."/>
            <person name="Yan J."/>
            <person name="Lipzen A."/>
            <person name="Nolan M."/>
            <person name="Labutti K."/>
            <person name="Barry K."/>
            <person name="Goldstein A."/>
            <person name="Labbe J."/>
            <person name="Schadt C."/>
            <person name="Tuskan G."/>
            <person name="Grigoriev I."/>
            <person name="Martin F."/>
            <person name="Vilgalys R."/>
            <person name="Bonito G."/>
        </authorList>
    </citation>
    <scope>NUCLEOTIDE SEQUENCE [LARGE SCALE GENOMIC DNA]</scope>
    <source>
        <strain evidence="4 5">AG-77</strain>
    </source>
</reference>
<dbReference type="GO" id="GO:0006629">
    <property type="term" value="P:lipid metabolic process"/>
    <property type="evidence" value="ECO:0007669"/>
    <property type="project" value="InterPro"/>
</dbReference>
<keyword evidence="2" id="KW-0812">Transmembrane</keyword>
<dbReference type="Proteomes" id="UP000078512">
    <property type="component" value="Unassembled WGS sequence"/>
</dbReference>
<dbReference type="PANTHER" id="PTHR45856">
    <property type="entry name" value="ALPHA/BETA-HYDROLASES SUPERFAMILY PROTEIN"/>
    <property type="match status" value="1"/>
</dbReference>
<dbReference type="GO" id="GO:0016787">
    <property type="term" value="F:hydrolase activity"/>
    <property type="evidence" value="ECO:0007669"/>
    <property type="project" value="UniProtKB-KW"/>
</dbReference>
<feature type="transmembrane region" description="Helical" evidence="2">
    <location>
        <begin position="188"/>
        <end position="205"/>
    </location>
</feature>
<name>A0A197JKV0_9FUNG</name>
<accession>A0A197JKV0</accession>
<dbReference type="STRING" id="1314771.A0A197JKV0"/>
<dbReference type="InterPro" id="IPR051218">
    <property type="entry name" value="Sec_MonoDiacylglyc_Lipase"/>
</dbReference>
<dbReference type="SUPFAM" id="SSF53474">
    <property type="entry name" value="alpha/beta-Hydrolases"/>
    <property type="match status" value="1"/>
</dbReference>
<dbReference type="InterPro" id="IPR002921">
    <property type="entry name" value="Fungal_lipase-type"/>
</dbReference>
<feature type="compositionally biased region" description="Low complexity" evidence="1">
    <location>
        <begin position="549"/>
        <end position="573"/>
    </location>
</feature>
<keyword evidence="5" id="KW-1185">Reference proteome</keyword>
<dbReference type="EMBL" id="KV442073">
    <property type="protein sequence ID" value="OAQ25852.1"/>
    <property type="molecule type" value="Genomic_DNA"/>
</dbReference>
<evidence type="ECO:0000259" key="3">
    <source>
        <dbReference type="Pfam" id="PF01764"/>
    </source>
</evidence>
<evidence type="ECO:0000313" key="5">
    <source>
        <dbReference type="Proteomes" id="UP000078512"/>
    </source>
</evidence>
<feature type="region of interest" description="Disordered" evidence="1">
    <location>
        <begin position="43"/>
        <end position="67"/>
    </location>
</feature>
<feature type="domain" description="Fungal lipase-type" evidence="3">
    <location>
        <begin position="477"/>
        <end position="529"/>
    </location>
</feature>
<dbReference type="InterPro" id="IPR029058">
    <property type="entry name" value="AB_hydrolase_fold"/>
</dbReference>
<dbReference type="PANTHER" id="PTHR45856:SF24">
    <property type="entry name" value="FUNGAL LIPASE-LIKE DOMAIN-CONTAINING PROTEIN"/>
    <property type="match status" value="1"/>
</dbReference>
<evidence type="ECO:0000313" key="4">
    <source>
        <dbReference type="EMBL" id="OAQ25852.1"/>
    </source>
</evidence>
<evidence type="ECO:0000256" key="1">
    <source>
        <dbReference type="SAM" id="MobiDB-lite"/>
    </source>
</evidence>
<keyword evidence="2" id="KW-0472">Membrane</keyword>
<organism evidence="4 5">
    <name type="scientific">Linnemannia elongata AG-77</name>
    <dbReference type="NCBI Taxonomy" id="1314771"/>
    <lineage>
        <taxon>Eukaryota</taxon>
        <taxon>Fungi</taxon>
        <taxon>Fungi incertae sedis</taxon>
        <taxon>Mucoromycota</taxon>
        <taxon>Mortierellomycotina</taxon>
        <taxon>Mortierellomycetes</taxon>
        <taxon>Mortierellales</taxon>
        <taxon>Mortierellaceae</taxon>
        <taxon>Linnemannia</taxon>
    </lineage>
</organism>
<feature type="compositionally biased region" description="Polar residues" evidence="1">
    <location>
        <begin position="1"/>
        <end position="14"/>
    </location>
</feature>
<feature type="region of interest" description="Disordered" evidence="1">
    <location>
        <begin position="1"/>
        <end position="22"/>
    </location>
</feature>
<keyword evidence="2" id="KW-1133">Transmembrane helix</keyword>
<protein>
    <submittedName>
        <fullName evidence="4">Alpha/beta-hydrolase</fullName>
    </submittedName>
</protein>
<dbReference type="AlphaFoldDB" id="A0A197JKV0"/>
<feature type="domain" description="Fungal lipase-type" evidence="3">
    <location>
        <begin position="277"/>
        <end position="382"/>
    </location>
</feature>
<gene>
    <name evidence="4" type="ORF">K457DRAFT_140804</name>
</gene>
<keyword evidence="4" id="KW-0378">Hydrolase</keyword>
<feature type="compositionally biased region" description="Low complexity" evidence="1">
    <location>
        <begin position="51"/>
        <end position="65"/>
    </location>
</feature>
<dbReference type="Gene3D" id="3.40.50.1820">
    <property type="entry name" value="alpha/beta hydrolase"/>
    <property type="match status" value="1"/>
</dbReference>
<evidence type="ECO:0000256" key="2">
    <source>
        <dbReference type="SAM" id="Phobius"/>
    </source>
</evidence>
<feature type="region of interest" description="Disordered" evidence="1">
    <location>
        <begin position="549"/>
        <end position="581"/>
    </location>
</feature>
<sequence length="797" mass="88895">MTWSVDCSSLENGQSTGGRPHFHIPEKNLIRECHLREFCGPTSHHAHDAKSTVSTTTSGSSFSSTKGEKSLKEPISIKPLDFATYLHNGLKEYIQNLRYPSTLPGKGPVTKVYALGLFPALVGILVFCQWAISLVILWSSYTAAGRKAFQVFLKEQILLFDPTDEVDPNGTREALEQLSDLKPKAKPVFNYYITHLLLILSTLTYERNDKLVKQAAEILEDIDDEEQRQQAADLLLASEETIDKKAQFMGMRFEGVSELKSLGGPYAGLFYNEEAIVLVFKGTSVLAFNEYLIDGTIQRVDAKEYLYGEVHKGFYESLFPDPLPLDETKHAGVNRANPFQTIMETIFTTAKKLREKHGKPINLWMTGHSLGGALAALTMARLQLPLRPDDPLFEGYSPDSVKALLHDEHGVPRTVFQEMLSRFNSSQSGASLAPMSPSSSSSSSTIGSHLKGHFGFLSHLDFHGHHDKRVLDDLVNLRDCYSFASPKLGDTAFAKEFDQHHIQFMKKSSHKPVYYRVITDKDIIPKMPPSCSTDPDDLRKRLFPCVNCPQPSSSQPHSHHSPVSSLSSSKRPSYGATESRCQVDDEEASFLLEKPMNSLLDYRHVGQMIRLFNSPIRPLTKPSDSQTDLCGGLQRTDHELSELLRSIQETLMAQKAAEANDPSSSGAPKAKSSWFGRKNKKSKEIAFCAQEVEKEMLLAKAKYDLDEESRLRMPCTGERVMLTFPFVISHSPATYQRNLVRARFYFESFPGVELEQKLSLLGWKGVGVGSGSAEREKARMGMAARDSAIVIDMAVVV</sequence>
<feature type="transmembrane region" description="Helical" evidence="2">
    <location>
        <begin position="112"/>
        <end position="138"/>
    </location>
</feature>
<feature type="region of interest" description="Disordered" evidence="1">
    <location>
        <begin position="654"/>
        <end position="675"/>
    </location>
</feature>